<evidence type="ECO:0000259" key="3">
    <source>
        <dbReference type="Pfam" id="PF15902"/>
    </source>
</evidence>
<feature type="chain" id="PRO_5045425846" description="Sortilin N-terminal domain-containing protein" evidence="2">
    <location>
        <begin position="29"/>
        <end position="794"/>
    </location>
</feature>
<name>A0ABY6BBU0_9GAMM</name>
<organism evidence="4 5">
    <name type="scientific">Tahibacter amnicola</name>
    <dbReference type="NCBI Taxonomy" id="2976241"/>
    <lineage>
        <taxon>Bacteria</taxon>
        <taxon>Pseudomonadati</taxon>
        <taxon>Pseudomonadota</taxon>
        <taxon>Gammaproteobacteria</taxon>
        <taxon>Lysobacterales</taxon>
        <taxon>Rhodanobacteraceae</taxon>
        <taxon>Tahibacter</taxon>
    </lineage>
</organism>
<dbReference type="RefSeq" id="WP_261694254.1">
    <property type="nucleotide sequence ID" value="NZ_CP104694.1"/>
</dbReference>
<feature type="domain" description="Sortilin N-terminal" evidence="3">
    <location>
        <begin position="261"/>
        <end position="423"/>
    </location>
</feature>
<evidence type="ECO:0000313" key="4">
    <source>
        <dbReference type="EMBL" id="UXI67277.1"/>
    </source>
</evidence>
<dbReference type="CDD" id="cd15482">
    <property type="entry name" value="Sialidase_non-viral"/>
    <property type="match status" value="1"/>
</dbReference>
<proteinExistence type="predicted"/>
<sequence length="794" mass="84556">MRLRPSRRVFDASLMFAATLLVALPALASEPLVPDSPLLLDREEGEEWAIERRREWFRERRGLDRMSNAGALRAQAVDEQRLIMAEQESAAVPPLLRANVTEIWTALGPGPSTMLDWTMGKVSGRVTTLAVHPTDENRLFLGTAAGGLWRTTDGGQNWQSVSDNFGTQSIGSVMIDRANPNRVWVGTGDPDAGGCSDYFGLGLFLSENAGSSFAPRNGSGASTLQLSFIASLARHPTDGNLLLAGGRGLCNADGSQGAGGVFRSTDGGQTWNRVLTGNDVQDIAFDTTGNGNTVYAAVNDDGIYKSTDGGATWTRRSSGLPGGDEAGVVRLSLMDSSPWIMYALAGVAGGNGAVGLYRSSNAADSWTLLNDDVCEGQCWYNLDVDAHPADWTRALIGSIRAAETKNSGSTVTMLTNSWGGSQQVHQDTHVVLYSRQQPDRFWIGSDGGLWRTDNGGASFVNLNNGLQATQFYDIAIEPRNPNRVYGGAQDNSSQVRKNSNEWNVTSVTGDGFTNVVDPGNPNIVFQTSYPSNGGPTVLRSSQRGEPGTNAWLPKTGFGSGENNPWVTPMAITRGTVFLGSNYLYRADTAQSSGSFTWTKISGDLTGDGWSAISSIALSAANRSGVVAGMVGTANGRLFRSSDVLRASPSWSEVSANYPGQAVNDLEIDPTNDQRAYVVSSNFTGTKLYRTENAGGSWQAIGTGLPGVPANSVAIDPIKPSRIFVGTDIGVYQSNDSGANFTPFNSGLPTGMVILDLEISRQPHVLVAGTYSRGAWRTPLSDDVIFANDLEIVLP</sequence>
<dbReference type="SUPFAM" id="SSF50939">
    <property type="entry name" value="Sialidases"/>
    <property type="match status" value="1"/>
</dbReference>
<keyword evidence="2" id="KW-0732">Signal</keyword>
<dbReference type="InterPro" id="IPR052025">
    <property type="entry name" value="Xyloglucanase_GH74"/>
</dbReference>
<evidence type="ECO:0000256" key="1">
    <source>
        <dbReference type="ARBA" id="ARBA00022737"/>
    </source>
</evidence>
<dbReference type="Gene3D" id="2.130.10.10">
    <property type="entry name" value="YVTN repeat-like/Quinoprotein amine dehydrogenase"/>
    <property type="match status" value="5"/>
</dbReference>
<reference evidence="4" key="1">
    <citation type="submission" date="2022-09" db="EMBL/GenBank/DDBJ databases">
        <title>Tahibacter sp. nov., isolated from a fresh water.</title>
        <authorList>
            <person name="Baek J.H."/>
            <person name="Lee J.K."/>
            <person name="Kim J.M."/>
            <person name="Jeon C.O."/>
        </authorList>
    </citation>
    <scope>NUCLEOTIDE SEQUENCE</scope>
    <source>
        <strain evidence="4">W38</strain>
    </source>
</reference>
<gene>
    <name evidence="4" type="ORF">N4264_21440</name>
</gene>
<dbReference type="Pfam" id="PF15902">
    <property type="entry name" value="Sortilin-Vps10"/>
    <property type="match status" value="1"/>
</dbReference>
<dbReference type="PANTHER" id="PTHR43739:SF5">
    <property type="entry name" value="EXO-ALPHA-SIALIDASE"/>
    <property type="match status" value="1"/>
</dbReference>
<feature type="signal peptide" evidence="2">
    <location>
        <begin position="1"/>
        <end position="28"/>
    </location>
</feature>
<dbReference type="InterPro" id="IPR036278">
    <property type="entry name" value="Sialidase_sf"/>
</dbReference>
<evidence type="ECO:0000256" key="2">
    <source>
        <dbReference type="SAM" id="SignalP"/>
    </source>
</evidence>
<keyword evidence="1" id="KW-0677">Repeat</keyword>
<dbReference type="SUPFAM" id="SSF110296">
    <property type="entry name" value="Oligoxyloglucan reducing end-specific cellobiohydrolase"/>
    <property type="match status" value="2"/>
</dbReference>
<dbReference type="InterPro" id="IPR015943">
    <property type="entry name" value="WD40/YVTN_repeat-like_dom_sf"/>
</dbReference>
<dbReference type="Proteomes" id="UP001064632">
    <property type="component" value="Chromosome"/>
</dbReference>
<evidence type="ECO:0000313" key="5">
    <source>
        <dbReference type="Proteomes" id="UP001064632"/>
    </source>
</evidence>
<protein>
    <recommendedName>
        <fullName evidence="3">Sortilin N-terminal domain-containing protein</fullName>
    </recommendedName>
</protein>
<accession>A0ABY6BBU0</accession>
<dbReference type="PANTHER" id="PTHR43739">
    <property type="entry name" value="XYLOGLUCANASE (EUROFUNG)"/>
    <property type="match status" value="1"/>
</dbReference>
<keyword evidence="5" id="KW-1185">Reference proteome</keyword>
<dbReference type="InterPro" id="IPR031778">
    <property type="entry name" value="Sortilin_N"/>
</dbReference>
<dbReference type="EMBL" id="CP104694">
    <property type="protein sequence ID" value="UXI67277.1"/>
    <property type="molecule type" value="Genomic_DNA"/>
</dbReference>